<sequence>MSFFFLAVKRTYSFLFFAETQLFFTLHLFFHFSSLFAREREKAS</sequence>
<keyword evidence="1" id="KW-1133">Transmembrane helix</keyword>
<proteinExistence type="predicted"/>
<feature type="transmembrane region" description="Helical" evidence="1">
    <location>
        <begin position="12"/>
        <end position="32"/>
    </location>
</feature>
<evidence type="ECO:0000256" key="1">
    <source>
        <dbReference type="SAM" id="Phobius"/>
    </source>
</evidence>
<dbReference type="AlphaFoldDB" id="A0A2P2PCH4"/>
<dbReference type="EMBL" id="GGEC01071956">
    <property type="protein sequence ID" value="MBX52440.1"/>
    <property type="molecule type" value="Transcribed_RNA"/>
</dbReference>
<organism evidence="2">
    <name type="scientific">Rhizophora mucronata</name>
    <name type="common">Asiatic mangrove</name>
    <dbReference type="NCBI Taxonomy" id="61149"/>
    <lineage>
        <taxon>Eukaryota</taxon>
        <taxon>Viridiplantae</taxon>
        <taxon>Streptophyta</taxon>
        <taxon>Embryophyta</taxon>
        <taxon>Tracheophyta</taxon>
        <taxon>Spermatophyta</taxon>
        <taxon>Magnoliopsida</taxon>
        <taxon>eudicotyledons</taxon>
        <taxon>Gunneridae</taxon>
        <taxon>Pentapetalae</taxon>
        <taxon>rosids</taxon>
        <taxon>fabids</taxon>
        <taxon>Malpighiales</taxon>
        <taxon>Rhizophoraceae</taxon>
        <taxon>Rhizophora</taxon>
    </lineage>
</organism>
<protein>
    <submittedName>
        <fullName evidence="2">Uncharacterized protein</fullName>
    </submittedName>
</protein>
<keyword evidence="1" id="KW-0812">Transmembrane</keyword>
<evidence type="ECO:0000313" key="2">
    <source>
        <dbReference type="EMBL" id="MBX52440.1"/>
    </source>
</evidence>
<reference evidence="2" key="1">
    <citation type="submission" date="2018-02" db="EMBL/GenBank/DDBJ databases">
        <title>Rhizophora mucronata_Transcriptome.</title>
        <authorList>
            <person name="Meera S.P."/>
            <person name="Sreeshan A."/>
            <person name="Augustine A."/>
        </authorList>
    </citation>
    <scope>NUCLEOTIDE SEQUENCE</scope>
    <source>
        <tissue evidence="2">Leaf</tissue>
    </source>
</reference>
<accession>A0A2P2PCH4</accession>
<keyword evidence="1" id="KW-0472">Membrane</keyword>
<name>A0A2P2PCH4_RHIMU</name>